<dbReference type="InterPro" id="IPR003197">
    <property type="entry name" value="QCR7"/>
</dbReference>
<dbReference type="EMBL" id="CACSLK010031421">
    <property type="protein sequence ID" value="CAA0839610.1"/>
    <property type="molecule type" value="Genomic_DNA"/>
</dbReference>
<proteinExistence type="inferred from homology"/>
<organism evidence="9 10">
    <name type="scientific">Striga hermonthica</name>
    <name type="common">Purple witchweed</name>
    <name type="synonym">Buchnera hermonthica</name>
    <dbReference type="NCBI Taxonomy" id="68872"/>
    <lineage>
        <taxon>Eukaryota</taxon>
        <taxon>Viridiplantae</taxon>
        <taxon>Streptophyta</taxon>
        <taxon>Embryophyta</taxon>
        <taxon>Tracheophyta</taxon>
        <taxon>Spermatophyta</taxon>
        <taxon>Magnoliopsida</taxon>
        <taxon>eudicotyledons</taxon>
        <taxon>Gunneridae</taxon>
        <taxon>Pentapetalae</taxon>
        <taxon>asterids</taxon>
        <taxon>lamiids</taxon>
        <taxon>Lamiales</taxon>
        <taxon>Orobanchaceae</taxon>
        <taxon>Buchnereae</taxon>
        <taxon>Striga</taxon>
    </lineage>
</organism>
<dbReference type="Pfam" id="PF02271">
    <property type="entry name" value="UCR_14kD"/>
    <property type="match status" value="1"/>
</dbReference>
<sequence length="82" mass="9463">MKTLYNRLSKYDLDVKEALNRLPKEIVDAKNRRLKSAMDLSMKHDYLLEDLQVDGTSIKAQIWDTAGQESNRAITSAYYRGP</sequence>
<keyword evidence="7" id="KW-0496">Mitochondrion</keyword>
<evidence type="ECO:0000256" key="7">
    <source>
        <dbReference type="ARBA" id="ARBA00023128"/>
    </source>
</evidence>
<evidence type="ECO:0000256" key="4">
    <source>
        <dbReference type="ARBA" id="ARBA00022660"/>
    </source>
</evidence>
<dbReference type="GO" id="GO:0005525">
    <property type="term" value="F:GTP binding"/>
    <property type="evidence" value="ECO:0007669"/>
    <property type="project" value="InterPro"/>
</dbReference>
<accession>A0A9N7NZU1</accession>
<evidence type="ECO:0000256" key="1">
    <source>
        <dbReference type="ARBA" id="ARBA00004443"/>
    </source>
</evidence>
<dbReference type="GO" id="GO:0045275">
    <property type="term" value="C:respiratory chain complex III"/>
    <property type="evidence" value="ECO:0007669"/>
    <property type="project" value="InterPro"/>
</dbReference>
<dbReference type="GO" id="GO:0005743">
    <property type="term" value="C:mitochondrial inner membrane"/>
    <property type="evidence" value="ECO:0007669"/>
    <property type="project" value="UniProtKB-SubCell"/>
</dbReference>
<dbReference type="InterPro" id="IPR036544">
    <property type="entry name" value="QCR7_sf"/>
</dbReference>
<dbReference type="SUPFAM" id="SSF52540">
    <property type="entry name" value="P-loop containing nucleoside triphosphate hydrolases"/>
    <property type="match status" value="1"/>
</dbReference>
<dbReference type="PANTHER" id="PTHR12022:SF0">
    <property type="entry name" value="CYTOCHROME B-C1 COMPLEX SUBUNIT 7"/>
    <property type="match status" value="1"/>
</dbReference>
<dbReference type="Gene3D" id="1.10.1090.10">
    <property type="entry name" value="Cytochrome b-c1 complex subunit 7"/>
    <property type="match status" value="1"/>
</dbReference>
<dbReference type="PANTHER" id="PTHR12022">
    <property type="entry name" value="UBIQUINOL-CYTOCHROME C REDUCTASE COMPLEX 14 KD PROTEIN"/>
    <property type="match status" value="1"/>
</dbReference>
<keyword evidence="5" id="KW-0999">Mitochondrion inner membrane</keyword>
<comment type="similarity">
    <text evidence="2">Belongs to the UQCRB/QCR7 family.</text>
</comment>
<keyword evidence="3" id="KW-0813">Transport</keyword>
<gene>
    <name evidence="9" type="ORF">SHERM_06174</name>
</gene>
<keyword evidence="6" id="KW-0249">Electron transport</keyword>
<keyword evidence="8" id="KW-0472">Membrane</keyword>
<evidence type="ECO:0000256" key="3">
    <source>
        <dbReference type="ARBA" id="ARBA00022448"/>
    </source>
</evidence>
<evidence type="ECO:0000256" key="6">
    <source>
        <dbReference type="ARBA" id="ARBA00022982"/>
    </source>
</evidence>
<dbReference type="SUPFAM" id="SSF81524">
    <property type="entry name" value="14 kDa protein of cytochrome bc1 complex (Ubiquinol-cytochrome c reductase)"/>
    <property type="match status" value="1"/>
</dbReference>
<dbReference type="AlphaFoldDB" id="A0A9N7NZU1"/>
<keyword evidence="10" id="KW-1185">Reference proteome</keyword>
<reference evidence="9" key="1">
    <citation type="submission" date="2019-12" db="EMBL/GenBank/DDBJ databases">
        <authorList>
            <person name="Scholes J."/>
        </authorList>
    </citation>
    <scope>NUCLEOTIDE SEQUENCE</scope>
</reference>
<evidence type="ECO:0000313" key="10">
    <source>
        <dbReference type="Proteomes" id="UP001153555"/>
    </source>
</evidence>
<dbReference type="InterPro" id="IPR027417">
    <property type="entry name" value="P-loop_NTPase"/>
</dbReference>
<comment type="caution">
    <text evidence="9">The sequence shown here is derived from an EMBL/GenBank/DDBJ whole genome shotgun (WGS) entry which is preliminary data.</text>
</comment>
<dbReference type="OrthoDB" id="425749at2759"/>
<dbReference type="GO" id="GO:0003924">
    <property type="term" value="F:GTPase activity"/>
    <property type="evidence" value="ECO:0007669"/>
    <property type="project" value="InterPro"/>
</dbReference>
<dbReference type="Proteomes" id="UP001153555">
    <property type="component" value="Unassembled WGS sequence"/>
</dbReference>
<evidence type="ECO:0000313" key="9">
    <source>
        <dbReference type="EMBL" id="CAA0839610.1"/>
    </source>
</evidence>
<name>A0A9N7NZU1_STRHE</name>
<dbReference type="GO" id="GO:0006122">
    <property type="term" value="P:mitochondrial electron transport, ubiquinol to cytochrome c"/>
    <property type="evidence" value="ECO:0007669"/>
    <property type="project" value="InterPro"/>
</dbReference>
<evidence type="ECO:0000256" key="5">
    <source>
        <dbReference type="ARBA" id="ARBA00022792"/>
    </source>
</evidence>
<comment type="subcellular location">
    <subcellularLocation>
        <location evidence="1">Mitochondrion inner membrane</location>
        <topology evidence="1">Peripheral membrane protein</topology>
        <orientation evidence="1">Matrix side</orientation>
    </subcellularLocation>
</comment>
<keyword evidence="4" id="KW-0679">Respiratory chain</keyword>
<evidence type="ECO:0000256" key="2">
    <source>
        <dbReference type="ARBA" id="ARBA00008554"/>
    </source>
</evidence>
<evidence type="ECO:0000256" key="8">
    <source>
        <dbReference type="ARBA" id="ARBA00023136"/>
    </source>
</evidence>
<protein>
    <submittedName>
        <fullName evidence="9">Cytochrome b-c1 complex subunit 7-2</fullName>
    </submittedName>
</protein>